<gene>
    <name evidence="2" type="ORF">Cgig2_002301</name>
</gene>
<dbReference type="SUPFAM" id="SSF52047">
    <property type="entry name" value="RNI-like"/>
    <property type="match status" value="1"/>
</dbReference>
<dbReference type="InterPro" id="IPR001810">
    <property type="entry name" value="F-box_dom"/>
</dbReference>
<dbReference type="PANTHER" id="PTHR34145">
    <property type="entry name" value="OS02G0105600 PROTEIN"/>
    <property type="match status" value="1"/>
</dbReference>
<sequence>MIGGIERFRVMLRPCKSSKIEAANCVQDIRDIRDDLIGRRPDEILQEIVSRLTLRDVVKASVLSSKWRDICSSSQSSLVFNWVNVFQTSENIGLWESWRSPCHCGEYKDAFIRSVNQFLGSYRCGSTKLSLFEVTFALGRDCQNHIDDWIKFALQAGAEELELNLQCDKRGFPGHYDARRRIERNDDNKYVIPSYNVLSRGGKSMSFKLQHLYLRACKFQRETKSYRLLFSHLPGDLCLGSLVSLEGLGLKHCPGIEKLRLPLKLASFRFSPHVIGPVQIEFHNPSGSLVPSLECLSLSADDFHGLSHVFTHLPKRLPNLHILQVQSSANWVLVALSEDDYDKGNKGSNTNSYIHEHLRRITFCGFYNTPHQIEFCLYMLQHAPCLQYFIISHKVCPGHSSSYVRSRPSQDELGEECQKIHQRLQPFSRDVQVVIR</sequence>
<keyword evidence="3" id="KW-1185">Reference proteome</keyword>
<dbReference type="SMART" id="SM00256">
    <property type="entry name" value="FBOX"/>
    <property type="match status" value="1"/>
</dbReference>
<dbReference type="AlphaFoldDB" id="A0A9Q1QPM4"/>
<dbReference type="SUPFAM" id="SSF81383">
    <property type="entry name" value="F-box domain"/>
    <property type="match status" value="1"/>
</dbReference>
<dbReference type="PROSITE" id="PS50181">
    <property type="entry name" value="FBOX"/>
    <property type="match status" value="1"/>
</dbReference>
<evidence type="ECO:0000259" key="1">
    <source>
        <dbReference type="PROSITE" id="PS50181"/>
    </source>
</evidence>
<dbReference type="EMBL" id="JAKOGI010000021">
    <property type="protein sequence ID" value="KAJ8449504.1"/>
    <property type="molecule type" value="Genomic_DNA"/>
</dbReference>
<dbReference type="OrthoDB" id="613853at2759"/>
<accession>A0A9Q1QPM4</accession>
<proteinExistence type="predicted"/>
<feature type="domain" description="F-box" evidence="1">
    <location>
        <begin position="34"/>
        <end position="85"/>
    </location>
</feature>
<dbReference type="Gene3D" id="1.20.1280.50">
    <property type="match status" value="1"/>
</dbReference>
<dbReference type="Proteomes" id="UP001153076">
    <property type="component" value="Unassembled WGS sequence"/>
</dbReference>
<reference evidence="2" key="1">
    <citation type="submission" date="2022-04" db="EMBL/GenBank/DDBJ databases">
        <title>Carnegiea gigantea Genome sequencing and assembly v2.</title>
        <authorList>
            <person name="Copetti D."/>
            <person name="Sanderson M.J."/>
            <person name="Burquez A."/>
            <person name="Wojciechowski M.F."/>
        </authorList>
    </citation>
    <scope>NUCLEOTIDE SEQUENCE</scope>
    <source>
        <strain evidence="2">SGP5-SGP5p</strain>
        <tissue evidence="2">Aerial part</tissue>
    </source>
</reference>
<dbReference type="InterPro" id="IPR053772">
    <property type="entry name" value="At1g61320/At1g61330-like"/>
</dbReference>
<organism evidence="2 3">
    <name type="scientific">Carnegiea gigantea</name>
    <dbReference type="NCBI Taxonomy" id="171969"/>
    <lineage>
        <taxon>Eukaryota</taxon>
        <taxon>Viridiplantae</taxon>
        <taxon>Streptophyta</taxon>
        <taxon>Embryophyta</taxon>
        <taxon>Tracheophyta</taxon>
        <taxon>Spermatophyta</taxon>
        <taxon>Magnoliopsida</taxon>
        <taxon>eudicotyledons</taxon>
        <taxon>Gunneridae</taxon>
        <taxon>Pentapetalae</taxon>
        <taxon>Caryophyllales</taxon>
        <taxon>Cactineae</taxon>
        <taxon>Cactaceae</taxon>
        <taxon>Cactoideae</taxon>
        <taxon>Echinocereeae</taxon>
        <taxon>Carnegiea</taxon>
    </lineage>
</organism>
<evidence type="ECO:0000313" key="3">
    <source>
        <dbReference type="Proteomes" id="UP001153076"/>
    </source>
</evidence>
<dbReference type="InterPro" id="IPR036047">
    <property type="entry name" value="F-box-like_dom_sf"/>
</dbReference>
<dbReference type="Pfam" id="PF00646">
    <property type="entry name" value="F-box"/>
    <property type="match status" value="1"/>
</dbReference>
<protein>
    <recommendedName>
        <fullName evidence="1">F-box domain-containing protein</fullName>
    </recommendedName>
</protein>
<name>A0A9Q1QPM4_9CARY</name>
<evidence type="ECO:0000313" key="2">
    <source>
        <dbReference type="EMBL" id="KAJ8449504.1"/>
    </source>
</evidence>
<comment type="caution">
    <text evidence="2">The sequence shown here is derived from an EMBL/GenBank/DDBJ whole genome shotgun (WGS) entry which is preliminary data.</text>
</comment>